<dbReference type="Gene3D" id="3.30.559.10">
    <property type="entry name" value="Chloramphenicol acetyltransferase-like domain"/>
    <property type="match status" value="2"/>
</dbReference>
<evidence type="ECO:0000256" key="1">
    <source>
        <dbReference type="ARBA" id="ARBA00022679"/>
    </source>
</evidence>
<comment type="caution">
    <text evidence="3">The sequence shown here is derived from an EMBL/GenBank/DDBJ whole genome shotgun (WGS) entry which is preliminary data.</text>
</comment>
<feature type="domain" description="Trichothecene 3-O-acetyltransferase-like N-terminal" evidence="2">
    <location>
        <begin position="43"/>
        <end position="176"/>
    </location>
</feature>
<dbReference type="EMBL" id="PKMI01000009">
    <property type="protein sequence ID" value="RBA20200.1"/>
    <property type="molecule type" value="Genomic_DNA"/>
</dbReference>
<dbReference type="Proteomes" id="UP000251714">
    <property type="component" value="Unassembled WGS sequence"/>
</dbReference>
<dbReference type="AlphaFoldDB" id="A0A365NHC7"/>
<sequence>METTMNQQLLDTSWVEPAGPVSPAFIELSAMDNLTAPVYPSPTLFFPLKPGVNPLDLYDDCRRGLARHLYQKPHLCGRLVKDVTGRNSVEIPPAPYAGAKLEYYDHRHEKEIPSYEEFRSFGFPFADGNRDGLRKLCSENFPRVQTGDPITIARFNVLRGGIVLTVSVAHVICDLVQYIDCIKSWATQTQAVSNARMRNEPEPPLPTQVALHLVDRSPMMANAQIEHDLDKVAARAANLPHWTMLDPRDPESMASTLENLFTTARLTDYDLASADEAELRQPSASVWTFPKSSMQIFDFMAQKGSSGQKRLSAIDCLTAFTWQRFFEAKWAPNQSGPEPVPETTRIVYVGNVRSRLTPPLPLDYLPTCLDLFPVAARTNGFHVCSPRSVAELATKIRSSNNNWSEETFREMLEVAQMHPFSPGIVPNGPLDAFTTDHTRLGPAAAEDWGALGRCEAFREPYIGRTPPLGEITFLPRWHNGEISVMFAGEAIVMERLRDNKTMNAAASCQFVMHDFPRTAKKVRRPPRPSRL</sequence>
<evidence type="ECO:0000313" key="4">
    <source>
        <dbReference type="Proteomes" id="UP000251714"/>
    </source>
</evidence>
<dbReference type="InterPro" id="IPR051283">
    <property type="entry name" value="Sec_Metabolite_Acyltrans"/>
</dbReference>
<dbReference type="InterPro" id="IPR054710">
    <property type="entry name" value="Tri101-like_N"/>
</dbReference>
<dbReference type="PANTHER" id="PTHR31896:SF64">
    <property type="entry name" value="TRICHOTHECENE 3-O-ACETYLTRANSFERASE"/>
    <property type="match status" value="1"/>
</dbReference>
<protein>
    <recommendedName>
        <fullName evidence="2">Trichothecene 3-O-acetyltransferase-like N-terminal domain-containing protein</fullName>
    </recommendedName>
</protein>
<gene>
    <name evidence="3" type="ORF">FPRO05_08645</name>
</gene>
<accession>A0A365NHC7</accession>
<dbReference type="InterPro" id="IPR023213">
    <property type="entry name" value="CAT-like_dom_sf"/>
</dbReference>
<evidence type="ECO:0000259" key="2">
    <source>
        <dbReference type="Pfam" id="PF22664"/>
    </source>
</evidence>
<evidence type="ECO:0000313" key="3">
    <source>
        <dbReference type="EMBL" id="RBA20200.1"/>
    </source>
</evidence>
<dbReference type="Pfam" id="PF22664">
    <property type="entry name" value="TRI-like_N"/>
    <property type="match status" value="1"/>
</dbReference>
<organism evidence="3 4">
    <name type="scientific">Gibberella intermedia</name>
    <name type="common">Bulb rot disease fungus</name>
    <name type="synonym">Fusarium proliferatum</name>
    <dbReference type="NCBI Taxonomy" id="948311"/>
    <lineage>
        <taxon>Eukaryota</taxon>
        <taxon>Fungi</taxon>
        <taxon>Dikarya</taxon>
        <taxon>Ascomycota</taxon>
        <taxon>Pezizomycotina</taxon>
        <taxon>Sordariomycetes</taxon>
        <taxon>Hypocreomycetidae</taxon>
        <taxon>Hypocreales</taxon>
        <taxon>Nectriaceae</taxon>
        <taxon>Fusarium</taxon>
        <taxon>Fusarium fujikuroi species complex</taxon>
    </lineage>
</organism>
<dbReference type="GO" id="GO:0016740">
    <property type="term" value="F:transferase activity"/>
    <property type="evidence" value="ECO:0007669"/>
    <property type="project" value="UniProtKB-KW"/>
</dbReference>
<dbReference type="PANTHER" id="PTHR31896">
    <property type="entry name" value="FAMILY REGULATORY PROTEIN, PUTATIVE (AFU_ORTHOLOGUE AFUA_3G14730)-RELATED"/>
    <property type="match status" value="1"/>
</dbReference>
<proteinExistence type="predicted"/>
<name>A0A365NHC7_GIBIN</name>
<keyword evidence="1" id="KW-0808">Transferase</keyword>
<reference evidence="3 4" key="1">
    <citation type="submission" date="2017-12" db="EMBL/GenBank/DDBJ databases">
        <title>Genome sequence of the mycotoxigenic crop pathogen Fusarium proliferatum, strain ITEM 2341 from Date Palm.</title>
        <authorList>
            <person name="Almiman B.F."/>
            <person name="Shittu T.A."/>
            <person name="Muthumeenakshi S."/>
            <person name="Baroncelli R."/>
            <person name="Sreenivasaprasada S."/>
        </authorList>
    </citation>
    <scope>NUCLEOTIDE SEQUENCE [LARGE SCALE GENOMIC DNA]</scope>
    <source>
        <strain evidence="3 4">ITEM 2341</strain>
    </source>
</reference>